<dbReference type="Pfam" id="PF13730">
    <property type="entry name" value="HTH_36"/>
    <property type="match status" value="1"/>
</dbReference>
<dbReference type="InterPro" id="IPR011991">
    <property type="entry name" value="ArsR-like_HTH"/>
</dbReference>
<name>A0A972FR90_9FLAO</name>
<dbReference type="AlphaFoldDB" id="A0A972FR90"/>
<dbReference type="EMBL" id="JAAMPU010000090">
    <property type="protein sequence ID" value="NMH26527.1"/>
    <property type="molecule type" value="Genomic_DNA"/>
</dbReference>
<proteinExistence type="predicted"/>
<evidence type="ECO:0000313" key="1">
    <source>
        <dbReference type="EMBL" id="NMH26527.1"/>
    </source>
</evidence>
<organism evidence="1 2">
    <name type="scientific">Flavobacterium silvaticum</name>
    <dbReference type="NCBI Taxonomy" id="1852020"/>
    <lineage>
        <taxon>Bacteria</taxon>
        <taxon>Pseudomonadati</taxon>
        <taxon>Bacteroidota</taxon>
        <taxon>Flavobacteriia</taxon>
        <taxon>Flavobacteriales</taxon>
        <taxon>Flavobacteriaceae</taxon>
        <taxon>Flavobacterium</taxon>
    </lineage>
</organism>
<dbReference type="Gene3D" id="1.10.10.10">
    <property type="entry name" value="Winged helix-like DNA-binding domain superfamily/Winged helix DNA-binding domain"/>
    <property type="match status" value="1"/>
</dbReference>
<keyword evidence="2" id="KW-1185">Reference proteome</keyword>
<protein>
    <submittedName>
        <fullName evidence="1">Winged helix-turn-helix transcriptional regulator</fullName>
    </submittedName>
</protein>
<dbReference type="CDD" id="cd00090">
    <property type="entry name" value="HTH_ARSR"/>
    <property type="match status" value="1"/>
</dbReference>
<dbReference type="GO" id="GO:0006355">
    <property type="term" value="P:regulation of DNA-templated transcription"/>
    <property type="evidence" value="ECO:0007669"/>
    <property type="project" value="UniProtKB-ARBA"/>
</dbReference>
<dbReference type="Proteomes" id="UP000712080">
    <property type="component" value="Unassembled WGS sequence"/>
</dbReference>
<reference evidence="1" key="1">
    <citation type="submission" date="2020-02" db="EMBL/GenBank/DDBJ databases">
        <title>Flavobacterium sp. genome.</title>
        <authorList>
            <person name="Jung H.S."/>
            <person name="Baek J.H."/>
            <person name="Jeon C.O."/>
        </authorList>
    </citation>
    <scope>NUCLEOTIDE SEQUENCE</scope>
    <source>
        <strain evidence="1">SE-s28</strain>
    </source>
</reference>
<evidence type="ECO:0000313" key="2">
    <source>
        <dbReference type="Proteomes" id="UP000712080"/>
    </source>
</evidence>
<dbReference type="InterPro" id="IPR036390">
    <property type="entry name" value="WH_DNA-bd_sf"/>
</dbReference>
<comment type="caution">
    <text evidence="1">The sequence shown here is derived from an EMBL/GenBank/DDBJ whole genome shotgun (WGS) entry which is preliminary data.</text>
</comment>
<dbReference type="SUPFAM" id="SSF46785">
    <property type="entry name" value="Winged helix' DNA-binding domain"/>
    <property type="match status" value="1"/>
</dbReference>
<gene>
    <name evidence="1" type="ORF">G6047_00650</name>
</gene>
<accession>A0A972FR90</accession>
<sequence>MLCILMDADHFRLSLTLLVNRLGMEKKTIQNALKKLEECGYLRRKELNRGNYYIISEYGNLTGTDEVTTPTSEAVEVLESSLVEDTPTTFQGRGINEDEALFILKYLAASEHENHFEKVLDALNTDLLSGIITAIDETAILRKLPKQPTTKTKLPINLGQIRQLYKFPRLFDAMLPIVQEKSGGHMISQKSREDIVLRTMRKFADADEELHPNKVTRFMYNIKGEYTNAGSLDQRYQN</sequence>
<dbReference type="InterPro" id="IPR036388">
    <property type="entry name" value="WH-like_DNA-bd_sf"/>
</dbReference>